<keyword evidence="2" id="KW-0378">Hydrolase</keyword>
<accession>A0ABV5P4X8</accession>
<proteinExistence type="predicted"/>
<reference evidence="2 3" key="1">
    <citation type="submission" date="2024-09" db="EMBL/GenBank/DDBJ databases">
        <authorList>
            <person name="Sun Q."/>
            <person name="Mori K."/>
        </authorList>
    </citation>
    <scope>NUCLEOTIDE SEQUENCE [LARGE SCALE GENOMIC DNA]</scope>
    <source>
        <strain evidence="2 3">JCM 3324</strain>
    </source>
</reference>
<dbReference type="RefSeq" id="WP_379485480.1">
    <property type="nucleotide sequence ID" value="NZ_JBHMCF010000064.1"/>
</dbReference>
<evidence type="ECO:0000313" key="2">
    <source>
        <dbReference type="EMBL" id="MFB9477630.1"/>
    </source>
</evidence>
<feature type="domain" description="Beta-lactamase class A catalytic" evidence="1">
    <location>
        <begin position="114"/>
        <end position="256"/>
    </location>
</feature>
<sequence>MSVGVEGEAVLRVGGAWVGLGKRAAARQLVVGRRRVVERPEVPARVISERLDRYLAGRVGRVAVMVEELGAGRSYRYHAGERMITASVAKVQILLGVLLRTRWKALPAGVRRDAERMIRYSDNHAADRLWERIGGVSGFDAVGRKFGLRDTRGVAGTCVDLYCWGITPTSVDDQVLLMGALVSKKGPLKEKDRARVLSLMGAVVDGQNWGVSAAACGGEGVVLKNGWLKRVSNKRWATASVGLIRSDGRDFALAVLSEGSPQVEYGIATVEGVAERVMRAFRNCPE</sequence>
<dbReference type="SUPFAM" id="SSF56601">
    <property type="entry name" value="beta-lactamase/transpeptidase-like"/>
    <property type="match status" value="1"/>
</dbReference>
<dbReference type="Gene3D" id="3.40.710.10">
    <property type="entry name" value="DD-peptidase/beta-lactamase superfamily"/>
    <property type="match status" value="1"/>
</dbReference>
<dbReference type="PANTHER" id="PTHR35333:SF3">
    <property type="entry name" value="BETA-LACTAMASE-TYPE TRANSPEPTIDASE FOLD CONTAINING PROTEIN"/>
    <property type="match status" value="1"/>
</dbReference>
<comment type="caution">
    <text evidence="2">The sequence shown here is derived from an EMBL/GenBank/DDBJ whole genome shotgun (WGS) entry which is preliminary data.</text>
</comment>
<evidence type="ECO:0000313" key="3">
    <source>
        <dbReference type="Proteomes" id="UP001589568"/>
    </source>
</evidence>
<organism evidence="2 3">
    <name type="scientific">Nonomuraea salmonea</name>
    <dbReference type="NCBI Taxonomy" id="46181"/>
    <lineage>
        <taxon>Bacteria</taxon>
        <taxon>Bacillati</taxon>
        <taxon>Actinomycetota</taxon>
        <taxon>Actinomycetes</taxon>
        <taxon>Streptosporangiales</taxon>
        <taxon>Streptosporangiaceae</taxon>
        <taxon>Nonomuraea</taxon>
    </lineage>
</organism>
<dbReference type="InterPro" id="IPR045155">
    <property type="entry name" value="Beta-lactam_cat"/>
</dbReference>
<dbReference type="InterPro" id="IPR000871">
    <property type="entry name" value="Beta-lactam_class-A"/>
</dbReference>
<dbReference type="PANTHER" id="PTHR35333">
    <property type="entry name" value="BETA-LACTAMASE"/>
    <property type="match status" value="1"/>
</dbReference>
<dbReference type="Pfam" id="PF13354">
    <property type="entry name" value="Beta-lactamase2"/>
    <property type="match status" value="1"/>
</dbReference>
<name>A0ABV5P4X8_9ACTN</name>
<evidence type="ECO:0000259" key="1">
    <source>
        <dbReference type="Pfam" id="PF13354"/>
    </source>
</evidence>
<dbReference type="InterPro" id="IPR012338">
    <property type="entry name" value="Beta-lactam/transpept-like"/>
</dbReference>
<dbReference type="EMBL" id="JBHMCF010000064">
    <property type="protein sequence ID" value="MFB9477630.1"/>
    <property type="molecule type" value="Genomic_DNA"/>
</dbReference>
<dbReference type="Proteomes" id="UP001589568">
    <property type="component" value="Unassembled WGS sequence"/>
</dbReference>
<gene>
    <name evidence="2" type="ORF">ACFFR3_49725</name>
</gene>
<dbReference type="GO" id="GO:0016787">
    <property type="term" value="F:hydrolase activity"/>
    <property type="evidence" value="ECO:0007669"/>
    <property type="project" value="UniProtKB-KW"/>
</dbReference>
<keyword evidence="3" id="KW-1185">Reference proteome</keyword>
<protein>
    <submittedName>
        <fullName evidence="2">Serine hydrolase</fullName>
    </submittedName>
</protein>